<keyword evidence="1" id="KW-1133">Transmembrane helix</keyword>
<feature type="transmembrane region" description="Helical" evidence="1">
    <location>
        <begin position="15"/>
        <end position="32"/>
    </location>
</feature>
<dbReference type="Proteomes" id="UP000606044">
    <property type="component" value="Unassembled WGS sequence"/>
</dbReference>
<evidence type="ECO:0000313" key="3">
    <source>
        <dbReference type="EMBL" id="GGF72575.1"/>
    </source>
</evidence>
<dbReference type="AlphaFoldDB" id="A0A917C887"/>
<accession>A0A917C887</accession>
<keyword evidence="4" id="KW-1185">Reference proteome</keyword>
<feature type="domain" description="DUF1468" evidence="2">
    <location>
        <begin position="17"/>
        <end position="147"/>
    </location>
</feature>
<dbReference type="Pfam" id="PF07331">
    <property type="entry name" value="TctB"/>
    <property type="match status" value="1"/>
</dbReference>
<feature type="transmembrane region" description="Helical" evidence="1">
    <location>
        <begin position="85"/>
        <end position="113"/>
    </location>
</feature>
<organism evidence="3 4">
    <name type="scientific">Azorhizobium oxalatiphilum</name>
    <dbReference type="NCBI Taxonomy" id="980631"/>
    <lineage>
        <taxon>Bacteria</taxon>
        <taxon>Pseudomonadati</taxon>
        <taxon>Pseudomonadota</taxon>
        <taxon>Alphaproteobacteria</taxon>
        <taxon>Hyphomicrobiales</taxon>
        <taxon>Xanthobacteraceae</taxon>
        <taxon>Azorhizobium</taxon>
    </lineage>
</organism>
<feature type="transmembrane region" description="Helical" evidence="1">
    <location>
        <begin position="44"/>
        <end position="65"/>
    </location>
</feature>
<protein>
    <submittedName>
        <fullName evidence="3">Membrane protein</fullName>
    </submittedName>
</protein>
<sequence>MNGKSPLKALLSQDALSGFMFMAFAGGFAWLAQDLSLGTALRMGAGYFPLILSALLGLIGLFILVRALLGDGGEMTPFAWRGLLLVVASVLVFGFGLSGLGLGPCVAIATVLATMASGQVSLRMAVVLAVVLVIFTWAVFILGLGLPIALIGTWLS</sequence>
<name>A0A917C887_9HYPH</name>
<keyword evidence="1" id="KW-0472">Membrane</keyword>
<dbReference type="EMBL" id="BMCT01000005">
    <property type="protein sequence ID" value="GGF72575.1"/>
    <property type="molecule type" value="Genomic_DNA"/>
</dbReference>
<evidence type="ECO:0000313" key="4">
    <source>
        <dbReference type="Proteomes" id="UP000606044"/>
    </source>
</evidence>
<evidence type="ECO:0000259" key="2">
    <source>
        <dbReference type="Pfam" id="PF07331"/>
    </source>
</evidence>
<dbReference type="InterPro" id="IPR009936">
    <property type="entry name" value="DUF1468"/>
</dbReference>
<keyword evidence="1" id="KW-0812">Transmembrane</keyword>
<dbReference type="RefSeq" id="WP_188580987.1">
    <property type="nucleotide sequence ID" value="NZ_BMCT01000005.1"/>
</dbReference>
<comment type="caution">
    <text evidence="3">The sequence shown here is derived from an EMBL/GenBank/DDBJ whole genome shotgun (WGS) entry which is preliminary data.</text>
</comment>
<proteinExistence type="predicted"/>
<feature type="transmembrane region" description="Helical" evidence="1">
    <location>
        <begin position="125"/>
        <end position="155"/>
    </location>
</feature>
<reference evidence="3" key="2">
    <citation type="submission" date="2020-09" db="EMBL/GenBank/DDBJ databases">
        <authorList>
            <person name="Sun Q."/>
            <person name="Sedlacek I."/>
        </authorList>
    </citation>
    <scope>NUCLEOTIDE SEQUENCE</scope>
    <source>
        <strain evidence="3">CCM 7897</strain>
    </source>
</reference>
<evidence type="ECO:0000256" key="1">
    <source>
        <dbReference type="SAM" id="Phobius"/>
    </source>
</evidence>
<gene>
    <name evidence="3" type="ORF">GCM10007301_35490</name>
</gene>
<reference evidence="3" key="1">
    <citation type="journal article" date="2014" name="Int. J. Syst. Evol. Microbiol.">
        <title>Complete genome sequence of Corynebacterium casei LMG S-19264T (=DSM 44701T), isolated from a smear-ripened cheese.</title>
        <authorList>
            <consortium name="US DOE Joint Genome Institute (JGI-PGF)"/>
            <person name="Walter F."/>
            <person name="Albersmeier A."/>
            <person name="Kalinowski J."/>
            <person name="Ruckert C."/>
        </authorList>
    </citation>
    <scope>NUCLEOTIDE SEQUENCE</scope>
    <source>
        <strain evidence="3">CCM 7897</strain>
    </source>
</reference>